<feature type="domain" description="DUF3887" evidence="2">
    <location>
        <begin position="43"/>
        <end position="137"/>
    </location>
</feature>
<dbReference type="Proteomes" id="UP000046155">
    <property type="component" value="Unassembled WGS sequence"/>
</dbReference>
<sequence length="140" mass="15296">MSKSKIKSICILVLSLIICFGVLAGCGQKLSSDFDEAEVKSAAENVITLVNEKDSEGLREMSTVQMKEGLTDDLLNKVYEAIGEGGAFKNVENMGVAGMTNKENNEELAVVVAKAKYENKSFTYTISFTKDMKLAGLYYK</sequence>
<protein>
    <recommendedName>
        <fullName evidence="2">DUF3887 domain-containing protein</fullName>
    </recommendedName>
</protein>
<proteinExistence type="predicted"/>
<accession>A0A0B7MJR7</accession>
<dbReference type="EMBL" id="CDRZ01000278">
    <property type="protein sequence ID" value="CEO90250.1"/>
    <property type="molecule type" value="Genomic_DNA"/>
</dbReference>
<feature type="chain" id="PRO_5002134784" description="DUF3887 domain-containing protein" evidence="1">
    <location>
        <begin position="25"/>
        <end position="140"/>
    </location>
</feature>
<organism evidence="3 4">
    <name type="scientific">Syntrophaceticus schinkii</name>
    <dbReference type="NCBI Taxonomy" id="499207"/>
    <lineage>
        <taxon>Bacteria</taxon>
        <taxon>Bacillati</taxon>
        <taxon>Bacillota</taxon>
        <taxon>Clostridia</taxon>
        <taxon>Thermoanaerobacterales</taxon>
        <taxon>Thermoanaerobacterales Family III. Incertae Sedis</taxon>
        <taxon>Syntrophaceticus</taxon>
    </lineage>
</organism>
<dbReference type="RefSeq" id="WP_044666036.1">
    <property type="nucleotide sequence ID" value="NZ_CDRZ01000278.1"/>
</dbReference>
<reference evidence="4" key="1">
    <citation type="submission" date="2015-01" db="EMBL/GenBank/DDBJ databases">
        <authorList>
            <person name="Manzoor Shahid"/>
            <person name="Zubair Saima"/>
        </authorList>
    </citation>
    <scope>NUCLEOTIDE SEQUENCE [LARGE SCALE GENOMIC DNA]</scope>
    <source>
        <strain evidence="4">Sp3</strain>
    </source>
</reference>
<evidence type="ECO:0000256" key="1">
    <source>
        <dbReference type="SAM" id="SignalP"/>
    </source>
</evidence>
<name>A0A0B7MJR7_9FIRM</name>
<dbReference type="Gene3D" id="3.10.450.590">
    <property type="match status" value="1"/>
</dbReference>
<keyword evidence="1" id="KW-0732">Signal</keyword>
<evidence type="ECO:0000259" key="2">
    <source>
        <dbReference type="Pfam" id="PF13026"/>
    </source>
</evidence>
<keyword evidence="4" id="KW-1185">Reference proteome</keyword>
<dbReference type="OrthoDB" id="1698687at2"/>
<dbReference type="Pfam" id="PF13026">
    <property type="entry name" value="DUF3887"/>
    <property type="match status" value="1"/>
</dbReference>
<gene>
    <name evidence="3" type="ORF">SSCH_780007</name>
</gene>
<dbReference type="AlphaFoldDB" id="A0A0B7MJR7"/>
<evidence type="ECO:0000313" key="4">
    <source>
        <dbReference type="Proteomes" id="UP000046155"/>
    </source>
</evidence>
<dbReference type="PROSITE" id="PS51257">
    <property type="entry name" value="PROKAR_LIPOPROTEIN"/>
    <property type="match status" value="1"/>
</dbReference>
<evidence type="ECO:0000313" key="3">
    <source>
        <dbReference type="EMBL" id="CEO90250.1"/>
    </source>
</evidence>
<dbReference type="InterPro" id="IPR024981">
    <property type="entry name" value="DUF3887"/>
</dbReference>
<feature type="signal peptide" evidence="1">
    <location>
        <begin position="1"/>
        <end position="24"/>
    </location>
</feature>